<feature type="region of interest" description="Disordered" evidence="1">
    <location>
        <begin position="1"/>
        <end position="26"/>
    </location>
</feature>
<feature type="compositionally biased region" description="Gly residues" evidence="1">
    <location>
        <begin position="1"/>
        <end position="10"/>
    </location>
</feature>
<evidence type="ECO:0000313" key="2">
    <source>
        <dbReference type="EMBL" id="MPC80520.1"/>
    </source>
</evidence>
<dbReference type="Proteomes" id="UP000324222">
    <property type="component" value="Unassembled WGS sequence"/>
</dbReference>
<organism evidence="2 3">
    <name type="scientific">Portunus trituberculatus</name>
    <name type="common">Swimming crab</name>
    <name type="synonym">Neptunus trituberculatus</name>
    <dbReference type="NCBI Taxonomy" id="210409"/>
    <lineage>
        <taxon>Eukaryota</taxon>
        <taxon>Metazoa</taxon>
        <taxon>Ecdysozoa</taxon>
        <taxon>Arthropoda</taxon>
        <taxon>Crustacea</taxon>
        <taxon>Multicrustacea</taxon>
        <taxon>Malacostraca</taxon>
        <taxon>Eumalacostraca</taxon>
        <taxon>Eucarida</taxon>
        <taxon>Decapoda</taxon>
        <taxon>Pleocyemata</taxon>
        <taxon>Brachyura</taxon>
        <taxon>Eubrachyura</taxon>
        <taxon>Portunoidea</taxon>
        <taxon>Portunidae</taxon>
        <taxon>Portuninae</taxon>
        <taxon>Portunus</taxon>
    </lineage>
</organism>
<feature type="region of interest" description="Disordered" evidence="1">
    <location>
        <begin position="40"/>
        <end position="62"/>
    </location>
</feature>
<name>A0A5B7I7L5_PORTR</name>
<evidence type="ECO:0000256" key="1">
    <source>
        <dbReference type="SAM" id="MobiDB-lite"/>
    </source>
</evidence>
<accession>A0A5B7I7L5</accession>
<reference evidence="2 3" key="1">
    <citation type="submission" date="2019-05" db="EMBL/GenBank/DDBJ databases">
        <title>Another draft genome of Portunus trituberculatus and its Hox gene families provides insights of decapod evolution.</title>
        <authorList>
            <person name="Jeong J.-H."/>
            <person name="Song I."/>
            <person name="Kim S."/>
            <person name="Choi T."/>
            <person name="Kim D."/>
            <person name="Ryu S."/>
            <person name="Kim W."/>
        </authorList>
    </citation>
    <scope>NUCLEOTIDE SEQUENCE [LARGE SCALE GENOMIC DNA]</scope>
    <source>
        <tissue evidence="2">Muscle</tissue>
    </source>
</reference>
<evidence type="ECO:0000313" key="3">
    <source>
        <dbReference type="Proteomes" id="UP000324222"/>
    </source>
</evidence>
<keyword evidence="3" id="KW-1185">Reference proteome</keyword>
<comment type="caution">
    <text evidence="2">The sequence shown here is derived from an EMBL/GenBank/DDBJ whole genome shotgun (WGS) entry which is preliminary data.</text>
</comment>
<sequence length="62" mass="7176">MGGLAVGMPGGRWHPGADTGMESRGHWTRSDYVPDLLPPLLSTREEKEKKEEERMKKRRWLK</sequence>
<proteinExistence type="predicted"/>
<protein>
    <submittedName>
        <fullName evidence="2">Uncharacterized protein</fullName>
    </submittedName>
</protein>
<dbReference type="AlphaFoldDB" id="A0A5B7I7L5"/>
<feature type="compositionally biased region" description="Basic and acidic residues" evidence="1">
    <location>
        <begin position="43"/>
        <end position="55"/>
    </location>
</feature>
<dbReference type="EMBL" id="VSRR010054247">
    <property type="protein sequence ID" value="MPC80520.1"/>
    <property type="molecule type" value="Genomic_DNA"/>
</dbReference>
<gene>
    <name evidence="2" type="ORF">E2C01_075100</name>
</gene>